<dbReference type="EMBL" id="JACHEP010000009">
    <property type="protein sequence ID" value="MBB5324898.1"/>
    <property type="molecule type" value="Genomic_DNA"/>
</dbReference>
<protein>
    <submittedName>
        <fullName evidence="1">Uncharacterized protein</fullName>
    </submittedName>
</protein>
<keyword evidence="2" id="KW-1185">Reference proteome</keyword>
<dbReference type="AlphaFoldDB" id="A0A7W8MVH6"/>
<name>A0A7W8MVH6_9BACL</name>
<dbReference type="Proteomes" id="UP000520011">
    <property type="component" value="Unassembled WGS sequence"/>
</dbReference>
<proteinExistence type="predicted"/>
<evidence type="ECO:0000313" key="1">
    <source>
        <dbReference type="EMBL" id="MBB5324898.1"/>
    </source>
</evidence>
<comment type="caution">
    <text evidence="1">The sequence shown here is derived from an EMBL/GenBank/DDBJ whole genome shotgun (WGS) entry which is preliminary data.</text>
</comment>
<dbReference type="RefSeq" id="WP_183253996.1">
    <property type="nucleotide sequence ID" value="NZ_JACHEP010000009.1"/>
</dbReference>
<sequence>MNKQEKAQVIEEFLRRLDMMSGTGNGIGKATVKKIREFAEKEGFIQRK</sequence>
<organism evidence="1 2">
    <name type="scientific">Anoxybacteroides tepidamans</name>
    <dbReference type="NCBI Taxonomy" id="265948"/>
    <lineage>
        <taxon>Bacteria</taxon>
        <taxon>Bacillati</taxon>
        <taxon>Bacillota</taxon>
        <taxon>Bacilli</taxon>
        <taxon>Bacillales</taxon>
        <taxon>Anoxybacillaceae</taxon>
        <taxon>Anoxybacteroides</taxon>
    </lineage>
</organism>
<reference evidence="1 2" key="1">
    <citation type="submission" date="2020-08" db="EMBL/GenBank/DDBJ databases">
        <title>Genomic Encyclopedia of Type Strains, Phase IV (KMG-IV): sequencing the most valuable type-strain genomes for metagenomic binning, comparative biology and taxonomic classification.</title>
        <authorList>
            <person name="Goeker M."/>
        </authorList>
    </citation>
    <scope>NUCLEOTIDE SEQUENCE [LARGE SCALE GENOMIC DNA]</scope>
    <source>
        <strain evidence="1 2">DSM 16325</strain>
    </source>
</reference>
<evidence type="ECO:0000313" key="2">
    <source>
        <dbReference type="Proteomes" id="UP000520011"/>
    </source>
</evidence>
<gene>
    <name evidence="1" type="ORF">HNQ34_001996</name>
</gene>
<accession>A0A7W8MVH6</accession>